<reference evidence="2 3" key="2">
    <citation type="journal article" date="2012" name="Stand. Genomic Sci.">
        <title>Complete genome sequence of the aquatic bacterium Runella slithyformis type strain (LSU 4(T)).</title>
        <authorList>
            <person name="Copeland A."/>
            <person name="Zhang X."/>
            <person name="Misra M."/>
            <person name="Lapidus A."/>
            <person name="Nolan M."/>
            <person name="Lucas S."/>
            <person name="Deshpande S."/>
            <person name="Cheng J.F."/>
            <person name="Tapia R."/>
            <person name="Goodwin L.A."/>
            <person name="Pitluck S."/>
            <person name="Liolios K."/>
            <person name="Pagani I."/>
            <person name="Ivanova N."/>
            <person name="Mikhailova N."/>
            <person name="Pati A."/>
            <person name="Chen A."/>
            <person name="Palaniappan K."/>
            <person name="Land M."/>
            <person name="Hauser L."/>
            <person name="Pan C."/>
            <person name="Jeffries C.D."/>
            <person name="Detter J.C."/>
            <person name="Brambilla E.M."/>
            <person name="Rohde M."/>
            <person name="Djao O.D."/>
            <person name="Goker M."/>
            <person name="Sikorski J."/>
            <person name="Tindall B.J."/>
            <person name="Woyke T."/>
            <person name="Bristow J."/>
            <person name="Eisen J.A."/>
            <person name="Markowitz V."/>
            <person name="Hugenholtz P."/>
            <person name="Kyrpides N.C."/>
            <person name="Klenk H.P."/>
            <person name="Mavromatis K."/>
        </authorList>
    </citation>
    <scope>NUCLEOTIDE SEQUENCE [LARGE SCALE GENOMIC DNA]</scope>
    <source>
        <strain evidence="3">ATCC 29530 / DSM 19594 / LMG 11500 / NCIMB 11436 / LSU 4</strain>
    </source>
</reference>
<keyword evidence="3" id="KW-1185">Reference proteome</keyword>
<feature type="transmembrane region" description="Helical" evidence="1">
    <location>
        <begin position="82"/>
        <end position="100"/>
    </location>
</feature>
<organism evidence="2 3">
    <name type="scientific">Runella slithyformis (strain ATCC 29530 / DSM 19594 / LMG 11500 / NCIMB 11436 / LSU 4)</name>
    <dbReference type="NCBI Taxonomy" id="761193"/>
    <lineage>
        <taxon>Bacteria</taxon>
        <taxon>Pseudomonadati</taxon>
        <taxon>Bacteroidota</taxon>
        <taxon>Cytophagia</taxon>
        <taxon>Cytophagales</taxon>
        <taxon>Spirosomataceae</taxon>
        <taxon>Runella</taxon>
    </lineage>
</organism>
<keyword evidence="1" id="KW-1133">Transmembrane helix</keyword>
<proteinExistence type="predicted"/>
<evidence type="ECO:0000256" key="1">
    <source>
        <dbReference type="SAM" id="Phobius"/>
    </source>
</evidence>
<dbReference type="Proteomes" id="UP000000493">
    <property type="component" value="Chromosome"/>
</dbReference>
<keyword evidence="1" id="KW-0812">Transmembrane</keyword>
<reference evidence="3" key="1">
    <citation type="submission" date="2011-06" db="EMBL/GenBank/DDBJ databases">
        <title>The complete genome of chromosome of Runella slithyformis DSM 19594.</title>
        <authorList>
            <consortium name="US DOE Joint Genome Institute (JGI-PGF)"/>
            <person name="Lucas S."/>
            <person name="Han J."/>
            <person name="Lapidus A."/>
            <person name="Bruce D."/>
            <person name="Goodwin L."/>
            <person name="Pitluck S."/>
            <person name="Peters L."/>
            <person name="Kyrpides N."/>
            <person name="Mavromatis K."/>
            <person name="Ivanova N."/>
            <person name="Ovchinnikova G."/>
            <person name="Zhang X."/>
            <person name="Misra M."/>
            <person name="Detter J.C."/>
            <person name="Tapia R."/>
            <person name="Han C."/>
            <person name="Land M."/>
            <person name="Hauser L."/>
            <person name="Markowitz V."/>
            <person name="Cheng J.-F."/>
            <person name="Hugenholtz P."/>
            <person name="Woyke T."/>
            <person name="Wu D."/>
            <person name="Tindall B."/>
            <person name="Faehrich R."/>
            <person name="Brambilla E."/>
            <person name="Klenk H.-P."/>
            <person name="Eisen J.A."/>
        </authorList>
    </citation>
    <scope>NUCLEOTIDE SEQUENCE [LARGE SCALE GENOMIC DNA]</scope>
    <source>
        <strain evidence="3">ATCC 29530 / DSM 19594 / LMG 11500 / NCIMB 11436 / LSU 4</strain>
    </source>
</reference>
<dbReference type="EMBL" id="CP002859">
    <property type="protein sequence ID" value="AEI48472.1"/>
    <property type="molecule type" value="Genomic_DNA"/>
</dbReference>
<evidence type="ECO:0000313" key="2">
    <source>
        <dbReference type="EMBL" id="AEI48472.1"/>
    </source>
</evidence>
<feature type="transmembrane region" description="Helical" evidence="1">
    <location>
        <begin position="46"/>
        <end position="62"/>
    </location>
</feature>
<protein>
    <submittedName>
        <fullName evidence="2">Uncharacterized protein</fullName>
    </submittedName>
</protein>
<dbReference type="KEGG" id="rsi:Runsl_2056"/>
<dbReference type="AlphaFoldDB" id="A0A7U3ZJU1"/>
<feature type="transmembrane region" description="Helical" evidence="1">
    <location>
        <begin position="20"/>
        <end position="40"/>
    </location>
</feature>
<evidence type="ECO:0000313" key="3">
    <source>
        <dbReference type="Proteomes" id="UP000000493"/>
    </source>
</evidence>
<sequence>MRYLNNYKAFMTTKNNFNYLTSMPFVFSSIGMWVGTYVFISFLQSNLWISSLGLLAVCFGLFPKVNKIITLAKSSRRIKHFIIGFIVVHTIAVIAIIYFIL</sequence>
<keyword evidence="1" id="KW-0472">Membrane</keyword>
<accession>A0A7U3ZJU1</accession>
<gene>
    <name evidence="2" type="ordered locus">Runsl_2056</name>
</gene>
<name>A0A7U3ZJU1_RUNSL</name>